<evidence type="ECO:0000256" key="2">
    <source>
        <dbReference type="ARBA" id="ARBA00023082"/>
    </source>
</evidence>
<reference evidence="6 7" key="1">
    <citation type="submission" date="2019-06" db="EMBL/GenBank/DDBJ databases">
        <title>Streptomyces sporangiiformans sp. nov., a novel actinomycete isolated from soil in Mount Song.</title>
        <authorList>
            <person name="Han L."/>
        </authorList>
    </citation>
    <scope>NUCLEOTIDE SEQUENCE [LARGE SCALE GENOMIC DNA]</scope>
    <source>
        <strain evidence="6 7">NEAU-SSA 1</strain>
    </source>
</reference>
<evidence type="ECO:0000256" key="4">
    <source>
        <dbReference type="ARBA" id="ARBA00023163"/>
    </source>
</evidence>
<dbReference type="AlphaFoldDB" id="A0A505DN81"/>
<dbReference type="Proteomes" id="UP000317378">
    <property type="component" value="Unassembled WGS sequence"/>
</dbReference>
<dbReference type="OrthoDB" id="9811152at2"/>
<evidence type="ECO:0000313" key="6">
    <source>
        <dbReference type="EMBL" id="TPQ21501.1"/>
    </source>
</evidence>
<protein>
    <recommendedName>
        <fullName evidence="5">RNA polymerase sigma-70 region 2 domain-containing protein</fullName>
    </recommendedName>
</protein>
<dbReference type="InterPro" id="IPR039425">
    <property type="entry name" value="RNA_pol_sigma-70-like"/>
</dbReference>
<keyword evidence="2" id="KW-0731">Sigma factor</keyword>
<dbReference type="Pfam" id="PF04542">
    <property type="entry name" value="Sigma70_r2"/>
    <property type="match status" value="1"/>
</dbReference>
<dbReference type="GO" id="GO:0006352">
    <property type="term" value="P:DNA-templated transcription initiation"/>
    <property type="evidence" value="ECO:0007669"/>
    <property type="project" value="InterPro"/>
</dbReference>
<evidence type="ECO:0000313" key="7">
    <source>
        <dbReference type="Proteomes" id="UP000317378"/>
    </source>
</evidence>
<name>A0A505DN81_9ACTN</name>
<dbReference type="EMBL" id="VCHX02000117">
    <property type="protein sequence ID" value="TPQ21501.1"/>
    <property type="molecule type" value="Genomic_DNA"/>
</dbReference>
<dbReference type="InterPro" id="IPR007627">
    <property type="entry name" value="RNA_pol_sigma70_r2"/>
</dbReference>
<keyword evidence="7" id="KW-1185">Reference proteome</keyword>
<dbReference type="PANTHER" id="PTHR43133:SF52">
    <property type="entry name" value="ECF RNA POLYMERASE SIGMA FACTOR SIGL"/>
    <property type="match status" value="1"/>
</dbReference>
<evidence type="ECO:0000259" key="5">
    <source>
        <dbReference type="Pfam" id="PF04542"/>
    </source>
</evidence>
<dbReference type="InterPro" id="IPR013325">
    <property type="entry name" value="RNA_pol_sigma_r2"/>
</dbReference>
<keyword evidence="3" id="KW-0238">DNA-binding</keyword>
<comment type="caution">
    <text evidence="6">The sequence shown here is derived from an EMBL/GenBank/DDBJ whole genome shotgun (WGS) entry which is preliminary data.</text>
</comment>
<sequence>MRHGHAPSVSDRTAENGDALAMHGTGEEFIRGLYDEHGSRLTRYAARLLGGDWHQAEDVLQEAVTRAWKHANAIDGDAGEARPWLFTTVRRLVVDHHRARRVRPAENRLPHVPDAADALLSASASVRVPASVWR</sequence>
<accession>A0A505DN81</accession>
<dbReference type="SUPFAM" id="SSF88946">
    <property type="entry name" value="Sigma2 domain of RNA polymerase sigma factors"/>
    <property type="match status" value="1"/>
</dbReference>
<organism evidence="6 7">
    <name type="scientific">Streptomyces sporangiiformans</name>
    <dbReference type="NCBI Taxonomy" id="2315329"/>
    <lineage>
        <taxon>Bacteria</taxon>
        <taxon>Bacillati</taxon>
        <taxon>Actinomycetota</taxon>
        <taxon>Actinomycetes</taxon>
        <taxon>Kitasatosporales</taxon>
        <taxon>Streptomycetaceae</taxon>
        <taxon>Streptomyces</taxon>
    </lineage>
</organism>
<evidence type="ECO:0000256" key="3">
    <source>
        <dbReference type="ARBA" id="ARBA00023125"/>
    </source>
</evidence>
<evidence type="ECO:0000256" key="1">
    <source>
        <dbReference type="ARBA" id="ARBA00023015"/>
    </source>
</evidence>
<gene>
    <name evidence="6" type="ORF">FGD71_014850</name>
</gene>
<dbReference type="PANTHER" id="PTHR43133">
    <property type="entry name" value="RNA POLYMERASE ECF-TYPE SIGMA FACTO"/>
    <property type="match status" value="1"/>
</dbReference>
<dbReference type="GO" id="GO:0016987">
    <property type="term" value="F:sigma factor activity"/>
    <property type="evidence" value="ECO:0007669"/>
    <property type="project" value="UniProtKB-KW"/>
</dbReference>
<feature type="domain" description="RNA polymerase sigma-70 region 2" evidence="5">
    <location>
        <begin position="33"/>
        <end position="101"/>
    </location>
</feature>
<dbReference type="Gene3D" id="1.10.1740.10">
    <property type="match status" value="1"/>
</dbReference>
<proteinExistence type="predicted"/>
<keyword evidence="1" id="KW-0805">Transcription regulation</keyword>
<dbReference type="GO" id="GO:0003677">
    <property type="term" value="F:DNA binding"/>
    <property type="evidence" value="ECO:0007669"/>
    <property type="project" value="UniProtKB-KW"/>
</dbReference>
<keyword evidence="4" id="KW-0804">Transcription</keyword>